<protein>
    <submittedName>
        <fullName evidence="1">Uncharacterized protein</fullName>
    </submittedName>
</protein>
<evidence type="ECO:0000313" key="2">
    <source>
        <dbReference type="Proteomes" id="UP000597762"/>
    </source>
</evidence>
<evidence type="ECO:0000313" key="1">
    <source>
        <dbReference type="EMBL" id="CAE1314824.1"/>
    </source>
</evidence>
<gene>
    <name evidence="1" type="ORF">SPHA_65818</name>
</gene>
<dbReference type="OrthoDB" id="6022170at2759"/>
<organism evidence="1 2">
    <name type="scientific">Acanthosepion pharaonis</name>
    <name type="common">Pharaoh cuttlefish</name>
    <name type="synonym">Sepia pharaonis</name>
    <dbReference type="NCBI Taxonomy" id="158019"/>
    <lineage>
        <taxon>Eukaryota</taxon>
        <taxon>Metazoa</taxon>
        <taxon>Spiralia</taxon>
        <taxon>Lophotrochozoa</taxon>
        <taxon>Mollusca</taxon>
        <taxon>Cephalopoda</taxon>
        <taxon>Coleoidea</taxon>
        <taxon>Decapodiformes</taxon>
        <taxon>Sepiida</taxon>
        <taxon>Sepiina</taxon>
        <taxon>Sepiidae</taxon>
        <taxon>Acanthosepion</taxon>
    </lineage>
</organism>
<dbReference type="Proteomes" id="UP000597762">
    <property type="component" value="Unassembled WGS sequence"/>
</dbReference>
<dbReference type="Gene3D" id="1.20.80.60">
    <property type="match status" value="1"/>
</dbReference>
<comment type="caution">
    <text evidence="1">The sequence shown here is derived from an EMBL/GenBank/DDBJ whole genome shotgun (WGS) entry which is preliminary data.</text>
</comment>
<accession>A0A812E0D0</accession>
<dbReference type="AlphaFoldDB" id="A0A812E0D0"/>
<reference evidence="1" key="1">
    <citation type="submission" date="2021-01" db="EMBL/GenBank/DDBJ databases">
        <authorList>
            <person name="Li R."/>
            <person name="Bekaert M."/>
        </authorList>
    </citation>
    <scope>NUCLEOTIDE SEQUENCE</scope>
    <source>
        <strain evidence="1">Farmed</strain>
    </source>
</reference>
<proteinExistence type="predicted"/>
<keyword evidence="2" id="KW-1185">Reference proteome</keyword>
<name>A0A812E0D0_ACAPH</name>
<sequence length="290" mass="32843">MELDSLTSVSVGYFGDDGKHNISVVLRIIDDQVLIGDLHKKVLDQLGVSEKCRPYFAIMEGKSRPSRKLKQTDKVKMSSNSKGLFLHKWCFDQDDEDKLLEDEAACNLIYNQAIFGLKTGRIVASIEEKMALNELSCSARPSKPAFIQLCRRLPGYYIVNVDNCLLNENSTLFPNTMNCVCKVSLSKNDLAITTENHIATICWKHIKQWSLQPSEPSLTYIITCFTDSMNNTTCDERILCLESEQLEYLLAATHEFIKNLQNLSHQNAFFGSMIRTEADGRVIWSNPLTT</sequence>
<dbReference type="EMBL" id="CAHIKZ030004736">
    <property type="protein sequence ID" value="CAE1314824.1"/>
    <property type="molecule type" value="Genomic_DNA"/>
</dbReference>